<comment type="caution">
    <text evidence="3">The sequence shown here is derived from an EMBL/GenBank/DDBJ whole genome shotgun (WGS) entry which is preliminary data.</text>
</comment>
<feature type="compositionally biased region" description="Polar residues" evidence="1">
    <location>
        <begin position="709"/>
        <end position="719"/>
    </location>
</feature>
<name>A0A5C5G1U0_9BASI</name>
<feature type="compositionally biased region" description="Basic residues" evidence="1">
    <location>
        <begin position="123"/>
        <end position="132"/>
    </location>
</feature>
<feature type="compositionally biased region" description="Basic residues" evidence="1">
    <location>
        <begin position="160"/>
        <end position="171"/>
    </location>
</feature>
<feature type="region of interest" description="Disordered" evidence="1">
    <location>
        <begin position="415"/>
        <end position="456"/>
    </location>
</feature>
<feature type="compositionally biased region" description="Low complexity" evidence="1">
    <location>
        <begin position="173"/>
        <end position="187"/>
    </location>
</feature>
<protein>
    <submittedName>
        <fullName evidence="3">Brix domain-containing protein</fullName>
    </submittedName>
</protein>
<dbReference type="PANTHER" id="PTHR12661:SF5">
    <property type="entry name" value="SUPPRESSOR OF SWI4 1 HOMOLOG"/>
    <property type="match status" value="1"/>
</dbReference>
<dbReference type="InterPro" id="IPR007109">
    <property type="entry name" value="Brix"/>
</dbReference>
<feature type="compositionally biased region" description="Basic and acidic residues" evidence="1">
    <location>
        <begin position="101"/>
        <end position="116"/>
    </location>
</feature>
<dbReference type="GO" id="GO:0019843">
    <property type="term" value="F:rRNA binding"/>
    <property type="evidence" value="ECO:0007669"/>
    <property type="project" value="InterPro"/>
</dbReference>
<dbReference type="Pfam" id="PF04427">
    <property type="entry name" value="Brix"/>
    <property type="match status" value="1"/>
</dbReference>
<evidence type="ECO:0000313" key="3">
    <source>
        <dbReference type="EMBL" id="TNY22304.1"/>
    </source>
</evidence>
<dbReference type="InterPro" id="IPR045112">
    <property type="entry name" value="PPAN-like"/>
</dbReference>
<feature type="compositionally biased region" description="Basic and acidic residues" evidence="1">
    <location>
        <begin position="786"/>
        <end position="803"/>
    </location>
</feature>
<evidence type="ECO:0000256" key="1">
    <source>
        <dbReference type="SAM" id="MobiDB-lite"/>
    </source>
</evidence>
<feature type="compositionally biased region" description="Low complexity" evidence="1">
    <location>
        <begin position="600"/>
        <end position="615"/>
    </location>
</feature>
<feature type="compositionally biased region" description="Acidic residues" evidence="1">
    <location>
        <begin position="658"/>
        <end position="688"/>
    </location>
</feature>
<feature type="region of interest" description="Disordered" evidence="1">
    <location>
        <begin position="485"/>
        <end position="535"/>
    </location>
</feature>
<dbReference type="Proteomes" id="UP000311382">
    <property type="component" value="Unassembled WGS sequence"/>
</dbReference>
<dbReference type="GO" id="GO:0030687">
    <property type="term" value="C:preribosome, large subunit precursor"/>
    <property type="evidence" value="ECO:0007669"/>
    <property type="project" value="TreeGrafter"/>
</dbReference>
<proteinExistence type="predicted"/>
<feature type="compositionally biased region" description="Acidic residues" evidence="1">
    <location>
        <begin position="619"/>
        <end position="633"/>
    </location>
</feature>
<reference evidence="3 4" key="1">
    <citation type="submission" date="2019-03" db="EMBL/GenBank/DDBJ databases">
        <title>Rhodosporidium diobovatum UCD-FST 08-225 genome sequencing, assembly, and annotation.</title>
        <authorList>
            <person name="Fakankun I.U."/>
            <person name="Fristensky B."/>
            <person name="Levin D.B."/>
        </authorList>
    </citation>
    <scope>NUCLEOTIDE SEQUENCE [LARGE SCALE GENOMIC DNA]</scope>
    <source>
        <strain evidence="3 4">UCD-FST 08-225</strain>
    </source>
</reference>
<sequence length="859" mass="91509">MGSERKVEVQSLSGAQREQREEVGLSSRSSLPPLWANVSADCKDASPGTSSAAWSSLSRSSGPSASALRSESGSGQQQRGRLGQRQAVQSSSESLTSEQTSQHEEGPCKGLEEDQARASGLRTPRRCGRRARPPSLFISSTRSTTTTTTLVLLQPSMPRKGSKRRKTRTHVKPAANAAPAAPGAAGAQKTPKSFVVQSGTVGGTVSQLTKDVRRVLEPNTASRLRERKANRLRDYVSMSGPLGVTHLLVLSQPPTSSIPDPAHETTARAGESAEQRAERSLLEGTTTVNLRLIRLPRGPTLNFKVLRYSLAADVLRMARRPRAVGREFAEAPLLILSGFGGEDKQLKLMTTVFQNLFPPIHVQTMALSSARRVVLLSYNATTHTIDFRHYVIQVRPVGVSRSVRKIIAGSTNNKAVPLTSRKRPLEGTSEESEASDADNDKAVVPRPVPTKARGAVSKAKGILDLSRADDISDYILRQEQMGFVTSDSEVSDMSDGGESAGTGGGASDSEQDEKKGKVRLAGDYVGRGNRGKGARGDKRAVRLVELGPRMELGLVKIEEGVGEGEVLFHEMVHKTNREAAELAKVHAARRKLAAERRAQQEANVAAKKAAANKGKGVAGDDDDDDEESEEENPELVPAVGDDVAIDTYEREHGLQPGSDEELFDDQGEDDEDFGGSDEDAEMAPDSDADDSHSEEGGDEPWGDEDDSDTSPIPLSQAYQLSDVDDDDEDLAPPPKKSSAPPKKKARVGPASFSSKQFKRIDKDQVRQAKTPIGIALPRPATKKERKRAEDAEKKRNGGKKLENSAKPAGDDDREQGDRGSGGRGGRGGARGGGAGRGGGGGGRGGRGGGGGRGGRGRGK</sequence>
<dbReference type="STRING" id="5288.A0A5C5G1U0"/>
<feature type="region of interest" description="Disordered" evidence="1">
    <location>
        <begin position="593"/>
        <end position="859"/>
    </location>
</feature>
<feature type="compositionally biased region" description="Acidic residues" evidence="1">
    <location>
        <begin position="696"/>
        <end position="708"/>
    </location>
</feature>
<feature type="compositionally biased region" description="Basic and acidic residues" evidence="1">
    <location>
        <begin position="261"/>
        <end position="273"/>
    </location>
</feature>
<dbReference type="AlphaFoldDB" id="A0A5C5G1U0"/>
<evidence type="ECO:0000313" key="4">
    <source>
        <dbReference type="Proteomes" id="UP000311382"/>
    </source>
</evidence>
<feature type="compositionally biased region" description="Acidic residues" evidence="1">
    <location>
        <begin position="428"/>
        <end position="437"/>
    </location>
</feature>
<feature type="compositionally biased region" description="Gly residues" evidence="1">
    <location>
        <begin position="818"/>
        <end position="853"/>
    </location>
</feature>
<keyword evidence="4" id="KW-1185">Reference proteome</keyword>
<feature type="region of interest" description="Disordered" evidence="1">
    <location>
        <begin position="1"/>
        <end position="189"/>
    </location>
</feature>
<gene>
    <name evidence="3" type="ORF">DMC30DRAFT_152066</name>
</gene>
<dbReference type="GO" id="GO:0006364">
    <property type="term" value="P:rRNA processing"/>
    <property type="evidence" value="ECO:0007669"/>
    <property type="project" value="InterPro"/>
</dbReference>
<accession>A0A5C5G1U0</accession>
<organism evidence="3 4">
    <name type="scientific">Rhodotorula diobovata</name>
    <dbReference type="NCBI Taxonomy" id="5288"/>
    <lineage>
        <taxon>Eukaryota</taxon>
        <taxon>Fungi</taxon>
        <taxon>Dikarya</taxon>
        <taxon>Basidiomycota</taxon>
        <taxon>Pucciniomycotina</taxon>
        <taxon>Microbotryomycetes</taxon>
        <taxon>Sporidiobolales</taxon>
        <taxon>Sporidiobolaceae</taxon>
        <taxon>Rhodotorula</taxon>
    </lineage>
</organism>
<dbReference type="EMBL" id="SOZI01000027">
    <property type="protein sequence ID" value="TNY22304.1"/>
    <property type="molecule type" value="Genomic_DNA"/>
</dbReference>
<feature type="domain" description="Brix" evidence="2">
    <location>
        <begin position="191"/>
        <end position="563"/>
    </location>
</feature>
<dbReference type="PROSITE" id="PS50833">
    <property type="entry name" value="BRIX"/>
    <property type="match status" value="1"/>
</dbReference>
<dbReference type="PANTHER" id="PTHR12661">
    <property type="entry name" value="PETER PAN-RELATED"/>
    <property type="match status" value="1"/>
</dbReference>
<dbReference type="OrthoDB" id="10261452at2759"/>
<feature type="region of interest" description="Disordered" evidence="1">
    <location>
        <begin position="251"/>
        <end position="273"/>
    </location>
</feature>
<evidence type="ECO:0000259" key="2">
    <source>
        <dbReference type="PROSITE" id="PS50833"/>
    </source>
</evidence>
<dbReference type="SMART" id="SM00879">
    <property type="entry name" value="Brix"/>
    <property type="match status" value="1"/>
</dbReference>
<dbReference type="GO" id="GO:0000027">
    <property type="term" value="P:ribosomal large subunit assembly"/>
    <property type="evidence" value="ECO:0007669"/>
    <property type="project" value="TreeGrafter"/>
</dbReference>
<feature type="compositionally biased region" description="Low complexity" evidence="1">
    <location>
        <begin position="45"/>
        <end position="100"/>
    </location>
</feature>
<feature type="compositionally biased region" description="Low complexity" evidence="1">
    <location>
        <begin position="139"/>
        <end position="149"/>
    </location>
</feature>